<gene>
    <name evidence="1" type="ORF">AVDCRST_MAG76-2412</name>
</gene>
<accession>A0A6J4IL37</accession>
<dbReference type="AlphaFoldDB" id="A0A6J4IL37"/>
<organism evidence="1">
    <name type="scientific">uncultured Acidimicrobiales bacterium</name>
    <dbReference type="NCBI Taxonomy" id="310071"/>
    <lineage>
        <taxon>Bacteria</taxon>
        <taxon>Bacillati</taxon>
        <taxon>Actinomycetota</taxon>
        <taxon>Acidimicrobiia</taxon>
        <taxon>Acidimicrobiales</taxon>
        <taxon>environmental samples</taxon>
    </lineage>
</organism>
<dbReference type="EMBL" id="CADCSZ010000151">
    <property type="protein sequence ID" value="CAA9253626.1"/>
    <property type="molecule type" value="Genomic_DNA"/>
</dbReference>
<protein>
    <submittedName>
        <fullName evidence="1">Uncharacterized protein</fullName>
    </submittedName>
</protein>
<name>A0A6J4IL37_9ACTN</name>
<proteinExistence type="predicted"/>
<evidence type="ECO:0000313" key="1">
    <source>
        <dbReference type="EMBL" id="CAA9253626.1"/>
    </source>
</evidence>
<reference evidence="1" key="1">
    <citation type="submission" date="2020-02" db="EMBL/GenBank/DDBJ databases">
        <authorList>
            <person name="Meier V. D."/>
        </authorList>
    </citation>
    <scope>NUCLEOTIDE SEQUENCE</scope>
    <source>
        <strain evidence="1">AVDCRST_MAG76</strain>
    </source>
</reference>
<sequence length="429" mass="43589">MSWDGVLVGGEPEAILGASVSLHEVAFRTDNVGVNLARALAPAATTLLATTPFAPVQAAAVDRALAAVLAGPGAGLGQVASAYEAASFQLRSAGQALEVAGLAALVGSAGIARLQGQRATVLTSAEGVDVAREAMSAGSSAGPVGVTDTLGVRQVQRPDGTTFYVVELITSPRAAASFGAHVNGWGGFAESATGMETTLRWAVATKEDAEVLAGQASLGLVPVVGDDLAGGLPPPTEIAIGDVSSATAVGAPLIVLAGASANLTMRREMTVRTGGGQRLAMTISGAGQIGLIGVAGTGGGASVRIGMERDERGTVTKLSVATVTEVDRGRHGLAPLEAANREATREEREWELELTPELRARADRLASALAERREPDWHDVRALTEAVLGLDPTVRTYDVRHQQLSGDVAIPGAKVGGALGMATARLRTP</sequence>